<dbReference type="AlphaFoldDB" id="A0A238IYG1"/>
<sequence length="173" mass="18944">MPHRLIATCAVVIAAMPTLADPEAELAFARSILNDLQGPSFRENVEYCGYIGLDEDGSLVATVSTRGGADWCEMDIPEHFEIVASYHTHAGYDPNSWSEIPSGGDMESDEDLGIDGYISTPGGRLWYIDTADMVAFQICGIGCLQFDPSFQPAPEDNIQPNYTYDELIRKIGD</sequence>
<dbReference type="Proteomes" id="UP000201838">
    <property type="component" value="Unassembled WGS sequence"/>
</dbReference>
<accession>A0A238IYG1</accession>
<organism evidence="3 4">
    <name type="scientific">Boseongicola aestuarii</name>
    <dbReference type="NCBI Taxonomy" id="1470561"/>
    <lineage>
        <taxon>Bacteria</taxon>
        <taxon>Pseudomonadati</taxon>
        <taxon>Pseudomonadota</taxon>
        <taxon>Alphaproteobacteria</taxon>
        <taxon>Rhodobacterales</taxon>
        <taxon>Paracoccaceae</taxon>
        <taxon>Boseongicola</taxon>
    </lineage>
</organism>
<reference evidence="3 4" key="1">
    <citation type="submission" date="2017-05" db="EMBL/GenBank/DDBJ databases">
        <authorList>
            <person name="Song R."/>
            <person name="Chenine A.L."/>
            <person name="Ruprecht R.M."/>
        </authorList>
    </citation>
    <scope>NUCLEOTIDE SEQUENCE [LARGE SCALE GENOMIC DNA]</scope>
    <source>
        <strain evidence="3 4">CECT 8489</strain>
    </source>
</reference>
<protein>
    <recommendedName>
        <fullName evidence="2">DUF4329 domain-containing protein</fullName>
    </recommendedName>
</protein>
<evidence type="ECO:0000259" key="2">
    <source>
        <dbReference type="Pfam" id="PF14220"/>
    </source>
</evidence>
<evidence type="ECO:0000256" key="1">
    <source>
        <dbReference type="SAM" id="SignalP"/>
    </source>
</evidence>
<feature type="chain" id="PRO_5012172684" description="DUF4329 domain-containing protein" evidence="1">
    <location>
        <begin position="21"/>
        <end position="173"/>
    </location>
</feature>
<feature type="domain" description="DUF4329" evidence="2">
    <location>
        <begin position="27"/>
        <end position="140"/>
    </location>
</feature>
<dbReference type="EMBL" id="FXXQ01000002">
    <property type="protein sequence ID" value="SMX22790.1"/>
    <property type="molecule type" value="Genomic_DNA"/>
</dbReference>
<keyword evidence="4" id="KW-1185">Reference proteome</keyword>
<proteinExistence type="predicted"/>
<evidence type="ECO:0000313" key="3">
    <source>
        <dbReference type="EMBL" id="SMX22790.1"/>
    </source>
</evidence>
<feature type="signal peptide" evidence="1">
    <location>
        <begin position="1"/>
        <end position="20"/>
    </location>
</feature>
<name>A0A238IYG1_9RHOB</name>
<evidence type="ECO:0000313" key="4">
    <source>
        <dbReference type="Proteomes" id="UP000201838"/>
    </source>
</evidence>
<dbReference type="InterPro" id="IPR025479">
    <property type="entry name" value="DUF4329"/>
</dbReference>
<keyword evidence="1" id="KW-0732">Signal</keyword>
<gene>
    <name evidence="3" type="ORF">BOA8489_00888</name>
</gene>
<dbReference type="Pfam" id="PF14220">
    <property type="entry name" value="DUF4329"/>
    <property type="match status" value="1"/>
</dbReference>
<dbReference type="RefSeq" id="WP_176440206.1">
    <property type="nucleotide sequence ID" value="NZ_FXXQ01000002.1"/>
</dbReference>